<dbReference type="Gene3D" id="2.10.50.10">
    <property type="entry name" value="Tumor Necrosis Factor Receptor, subunit A, domain 2"/>
    <property type="match status" value="3"/>
</dbReference>
<evidence type="ECO:0000313" key="3">
    <source>
        <dbReference type="Proteomes" id="UP000604046"/>
    </source>
</evidence>
<dbReference type="InterPro" id="IPR009030">
    <property type="entry name" value="Growth_fac_rcpt_cys_sf"/>
</dbReference>
<dbReference type="EMBL" id="CAJNDS010002711">
    <property type="protein sequence ID" value="CAE7570062.1"/>
    <property type="molecule type" value="Genomic_DNA"/>
</dbReference>
<dbReference type="PANTHER" id="PTHR46967:SF2">
    <property type="entry name" value="SUSHI, VON WILLEBRAND FACTOR TYPE A, EGF AND PENTRAXIN DOMAIN-CONTAINING PROTEIN 1-LIKE"/>
    <property type="match status" value="1"/>
</dbReference>
<dbReference type="InterPro" id="IPR011641">
    <property type="entry name" value="Tyr-kin_ephrin_A/B_rcpt-like"/>
</dbReference>
<protein>
    <submittedName>
        <fullName evidence="2">SphX protein</fullName>
    </submittedName>
</protein>
<sequence length="613" mass="66277">MSREWKSTEAVDTEALLLDDGYTWECAVSKVRVTQLHVGTDGLAVVVGKDSQAHDCLTRSEVGGLTLGMLHWIFTNWTDVQLMEHGLDLASVLPNNDHDGVKEWSDFSPSCAEVPINAYGPGPDSGTYSFFGEATLCEPCFNKDEGSLPEYFMWCPLDDLHAMKHARVNGTLEEFVATMRPPNCYMSSESDVELIEWLTADSGGIAYLGYAYYTSFQNELTIARVASDTKMGIKDTRDVKVMPSTYTIMDGSYSVYTRQLYMNVDNEAWDRVYPFLSYGFSTAGRALVSQVGYVPLNIALLAKMKIRIEERGNPEADYVSVAPATCPIGTELTSLPFINAFGNSKVNYTCTPCTVGMYKFLDTPTSCRACEPGRYAELPGQSRCLHCDPGYEVVNGTSCRACFPGLRKREAAAVACTTCPPGSFNNESAQAECVFCGPGRFAPAGSTRCFDCPLNEFAATPGSGQCTACPEGAVTFASGSTGCSQCRVGFYRKAEAQCEPCPGSTTTAYQGATTQAECVCAEGWYLPLNADIAGNGSCVSCGPGLDCVLGSDLQVYDRFRAGETMVPEDQLFPKLLPGHFATMDEPTSSDAVMSATARAGCLEHARLLAGKIR</sequence>
<organism evidence="2 3">
    <name type="scientific">Symbiodinium natans</name>
    <dbReference type="NCBI Taxonomy" id="878477"/>
    <lineage>
        <taxon>Eukaryota</taxon>
        <taxon>Sar</taxon>
        <taxon>Alveolata</taxon>
        <taxon>Dinophyceae</taxon>
        <taxon>Suessiales</taxon>
        <taxon>Symbiodiniaceae</taxon>
        <taxon>Symbiodinium</taxon>
    </lineage>
</organism>
<dbReference type="SUPFAM" id="SSF53850">
    <property type="entry name" value="Periplasmic binding protein-like II"/>
    <property type="match status" value="1"/>
</dbReference>
<dbReference type="OrthoDB" id="432384at2759"/>
<reference evidence="2" key="1">
    <citation type="submission" date="2021-02" db="EMBL/GenBank/DDBJ databases">
        <authorList>
            <person name="Dougan E. K."/>
            <person name="Rhodes N."/>
            <person name="Thang M."/>
            <person name="Chan C."/>
        </authorList>
    </citation>
    <scope>NUCLEOTIDE SEQUENCE</scope>
</reference>
<gene>
    <name evidence="2" type="primary">sphX</name>
    <name evidence="2" type="ORF">SNAT2548_LOCUS32432</name>
</gene>
<comment type="caution">
    <text evidence="2">The sequence shown here is derived from an EMBL/GenBank/DDBJ whole genome shotgun (WGS) entry which is preliminary data.</text>
</comment>
<evidence type="ECO:0000313" key="2">
    <source>
        <dbReference type="EMBL" id="CAE7570062.1"/>
    </source>
</evidence>
<proteinExistence type="predicted"/>
<name>A0A812UBI4_9DINO</name>
<keyword evidence="3" id="KW-1185">Reference proteome</keyword>
<dbReference type="AlphaFoldDB" id="A0A812UBI4"/>
<dbReference type="Proteomes" id="UP000604046">
    <property type="component" value="Unassembled WGS sequence"/>
</dbReference>
<accession>A0A812UBI4</accession>
<dbReference type="SMART" id="SM01411">
    <property type="entry name" value="Ephrin_rec_like"/>
    <property type="match status" value="4"/>
</dbReference>
<dbReference type="Gene3D" id="3.40.190.10">
    <property type="entry name" value="Periplasmic binding protein-like II"/>
    <property type="match status" value="1"/>
</dbReference>
<feature type="domain" description="Tyrosine-protein kinase ephrin type A/B receptor-like" evidence="1">
    <location>
        <begin position="439"/>
        <end position="481"/>
    </location>
</feature>
<dbReference type="Pfam" id="PF07699">
    <property type="entry name" value="Ephrin_rec_like"/>
    <property type="match status" value="1"/>
</dbReference>
<dbReference type="SUPFAM" id="SSF57184">
    <property type="entry name" value="Growth factor receptor domain"/>
    <property type="match status" value="1"/>
</dbReference>
<dbReference type="PANTHER" id="PTHR46967">
    <property type="entry name" value="INSULIN-LIKE GROWTH FACTOR BINDING PROTEIN,N-TERMINAL"/>
    <property type="match status" value="1"/>
</dbReference>
<evidence type="ECO:0000259" key="1">
    <source>
        <dbReference type="Pfam" id="PF07699"/>
    </source>
</evidence>